<dbReference type="STRING" id="135651.G0P1I2"/>
<dbReference type="InterPro" id="IPR013783">
    <property type="entry name" value="Ig-like_fold"/>
</dbReference>
<dbReference type="PANTHER" id="PTHR22947">
    <property type="entry name" value="MAJOR SPERM PROTEIN"/>
    <property type="match status" value="1"/>
</dbReference>
<dbReference type="InterPro" id="IPR051774">
    <property type="entry name" value="Sperm-specific_class_P"/>
</dbReference>
<dbReference type="EMBL" id="GL380014">
    <property type="protein sequence ID" value="EGT42365.1"/>
    <property type="molecule type" value="Genomic_DNA"/>
</dbReference>
<feature type="compositionally biased region" description="Polar residues" evidence="2">
    <location>
        <begin position="148"/>
        <end position="160"/>
    </location>
</feature>
<dbReference type="PROSITE" id="PS50202">
    <property type="entry name" value="MSP"/>
    <property type="match status" value="1"/>
</dbReference>
<dbReference type="OrthoDB" id="264603at2759"/>
<dbReference type="HOGENOM" id="CLU_1653666_0_0_1"/>
<name>G0P1I2_CAEBE</name>
<feature type="domain" description="MSP" evidence="3">
    <location>
        <begin position="2"/>
        <end position="110"/>
    </location>
</feature>
<dbReference type="InterPro" id="IPR000535">
    <property type="entry name" value="MSP_dom"/>
</dbReference>
<evidence type="ECO:0000256" key="1">
    <source>
        <dbReference type="RuleBase" id="RU003425"/>
    </source>
</evidence>
<evidence type="ECO:0000313" key="5">
    <source>
        <dbReference type="Proteomes" id="UP000008068"/>
    </source>
</evidence>
<proteinExistence type="predicted"/>
<dbReference type="Pfam" id="PF00635">
    <property type="entry name" value="Motile_Sperm"/>
    <property type="match status" value="1"/>
</dbReference>
<keyword evidence="5" id="KW-1185">Reference proteome</keyword>
<dbReference type="eggNOG" id="ENOG502SQPZ">
    <property type="taxonomic scope" value="Eukaryota"/>
</dbReference>
<sequence length="160" mass="16994">MALTADPQACTVPAAGGASTHKLVNAGAEKLVFKIKSSNNKEYRVSPVFGFIDPSGSKDLTITRNAGAPKEDKLVIYFGPAPADATDAQAAFGAITPAGTVTIPLSATEEVMTDLEPELEKLDLETEEDEESNTFTDNNDFEFDDSGESMSSVSRNSEVR</sequence>
<keyword evidence="1" id="KW-0963">Cytoplasm</keyword>
<dbReference type="Proteomes" id="UP000008068">
    <property type="component" value="Unassembled WGS sequence"/>
</dbReference>
<dbReference type="SUPFAM" id="SSF49354">
    <property type="entry name" value="PapD-like"/>
    <property type="match status" value="1"/>
</dbReference>
<evidence type="ECO:0000313" key="4">
    <source>
        <dbReference type="EMBL" id="EGT42365.1"/>
    </source>
</evidence>
<evidence type="ECO:0000256" key="2">
    <source>
        <dbReference type="SAM" id="MobiDB-lite"/>
    </source>
</evidence>
<protein>
    <recommendedName>
        <fullName evidence="1">Major sperm protein</fullName>
    </recommendedName>
</protein>
<organism evidence="5">
    <name type="scientific">Caenorhabditis brenneri</name>
    <name type="common">Nematode worm</name>
    <dbReference type="NCBI Taxonomy" id="135651"/>
    <lineage>
        <taxon>Eukaryota</taxon>
        <taxon>Metazoa</taxon>
        <taxon>Ecdysozoa</taxon>
        <taxon>Nematoda</taxon>
        <taxon>Chromadorea</taxon>
        <taxon>Rhabditida</taxon>
        <taxon>Rhabditina</taxon>
        <taxon>Rhabditomorpha</taxon>
        <taxon>Rhabditoidea</taxon>
        <taxon>Rhabditidae</taxon>
        <taxon>Peloderinae</taxon>
        <taxon>Caenorhabditis</taxon>
    </lineage>
</organism>
<feature type="region of interest" description="Disordered" evidence="2">
    <location>
        <begin position="118"/>
        <end position="160"/>
    </location>
</feature>
<dbReference type="InParanoid" id="G0P1I2"/>
<dbReference type="OMA" id="DNNDFEF"/>
<dbReference type="PANTHER" id="PTHR22947:SF7">
    <property type="entry name" value="MSP DOMAIN-CONTAINING PROTEIN-RELATED"/>
    <property type="match status" value="1"/>
</dbReference>
<evidence type="ECO:0000259" key="3">
    <source>
        <dbReference type="PROSITE" id="PS50202"/>
    </source>
</evidence>
<accession>G0P1I2</accession>
<dbReference type="AlphaFoldDB" id="G0P1I2"/>
<dbReference type="InterPro" id="IPR008962">
    <property type="entry name" value="PapD-like_sf"/>
</dbReference>
<gene>
    <name evidence="4" type="ORF">CAEBREN_00414</name>
</gene>
<dbReference type="Gene3D" id="2.60.40.10">
    <property type="entry name" value="Immunoglobulins"/>
    <property type="match status" value="1"/>
</dbReference>
<keyword evidence="1" id="KW-0206">Cytoskeleton</keyword>
<dbReference type="FunFam" id="2.60.40.10:FF:002024">
    <property type="entry name" value="Sperm-specific class P protein 19"/>
    <property type="match status" value="1"/>
</dbReference>
<reference evidence="5" key="1">
    <citation type="submission" date="2011-07" db="EMBL/GenBank/DDBJ databases">
        <authorList>
            <consortium name="Caenorhabditis brenneri Sequencing and Analysis Consortium"/>
            <person name="Wilson R.K."/>
        </authorList>
    </citation>
    <scope>NUCLEOTIDE SEQUENCE [LARGE SCALE GENOMIC DNA]</scope>
    <source>
        <strain evidence="5">PB2801</strain>
    </source>
</reference>
<comment type="function">
    <text evidence="1">Central component in molecular interactions underlying sperm crawling. Forms an extensive filament system that extends from sperm villipoda, along the leading edge of the pseudopod.</text>
</comment>